<dbReference type="AlphaFoldDB" id="A0AAV6HKN5"/>
<evidence type="ECO:0000256" key="3">
    <source>
        <dbReference type="ARBA" id="ARBA00022490"/>
    </source>
</evidence>
<keyword evidence="6" id="KW-0812">Transmembrane</keyword>
<protein>
    <recommendedName>
        <fullName evidence="9">MAP6 domain containing 1</fullName>
    </recommendedName>
</protein>
<feature type="region of interest" description="Disordered" evidence="5">
    <location>
        <begin position="89"/>
        <end position="129"/>
    </location>
</feature>
<comment type="caution">
    <text evidence="7">The sequence shown here is derived from an EMBL/GenBank/DDBJ whole genome shotgun (WGS) entry which is preliminary data.</text>
</comment>
<reference evidence="7 8" key="1">
    <citation type="submission" date="2020-10" db="EMBL/GenBank/DDBJ databases">
        <title>Chromosome-scale genome assembly of the Allis shad, Alosa alosa.</title>
        <authorList>
            <person name="Margot Z."/>
            <person name="Christophe K."/>
            <person name="Cabau C."/>
            <person name="Louis A."/>
            <person name="Berthelot C."/>
            <person name="Parey E."/>
            <person name="Roest Crollius H."/>
            <person name="Montfort J."/>
            <person name="Robinson-Rechavi M."/>
            <person name="Bucao C."/>
            <person name="Bouchez O."/>
            <person name="Gislard M."/>
            <person name="Lluch J."/>
            <person name="Milhes M."/>
            <person name="Lampietro C."/>
            <person name="Lopez Roques C."/>
            <person name="Donnadieu C."/>
            <person name="Braasch I."/>
            <person name="Desvignes T."/>
            <person name="Postlethwait J."/>
            <person name="Bobe J."/>
            <person name="Guiguen Y."/>
        </authorList>
    </citation>
    <scope>NUCLEOTIDE SEQUENCE [LARGE SCALE GENOMIC DNA]</scope>
    <source>
        <strain evidence="7">M-15738</strain>
        <tissue evidence="7">Blood</tissue>
    </source>
</reference>
<evidence type="ECO:0008006" key="9">
    <source>
        <dbReference type="Google" id="ProtNLM"/>
    </source>
</evidence>
<dbReference type="InterPro" id="IPR007882">
    <property type="entry name" value="MAP6"/>
</dbReference>
<dbReference type="GO" id="GO:0005516">
    <property type="term" value="F:calmodulin binding"/>
    <property type="evidence" value="ECO:0007669"/>
    <property type="project" value="InterPro"/>
</dbReference>
<feature type="compositionally biased region" description="Basic and acidic residues" evidence="5">
    <location>
        <begin position="116"/>
        <end position="128"/>
    </location>
</feature>
<feature type="compositionally biased region" description="Basic and acidic residues" evidence="5">
    <location>
        <begin position="182"/>
        <end position="194"/>
    </location>
</feature>
<keyword evidence="4" id="KW-0206">Cytoskeleton</keyword>
<feature type="compositionally biased region" description="Basic and acidic residues" evidence="5">
    <location>
        <begin position="89"/>
        <end position="101"/>
    </location>
</feature>
<dbReference type="GO" id="GO:0000226">
    <property type="term" value="P:microtubule cytoskeleton organization"/>
    <property type="evidence" value="ECO:0007669"/>
    <property type="project" value="InterPro"/>
</dbReference>
<evidence type="ECO:0000256" key="2">
    <source>
        <dbReference type="ARBA" id="ARBA00005728"/>
    </source>
</evidence>
<dbReference type="GO" id="GO:0070507">
    <property type="term" value="P:regulation of microtubule cytoskeleton organization"/>
    <property type="evidence" value="ECO:0007669"/>
    <property type="project" value="TreeGrafter"/>
</dbReference>
<name>A0AAV6HKN5_9TELE</name>
<keyword evidence="3" id="KW-0963">Cytoplasm</keyword>
<organism evidence="7 8">
    <name type="scientific">Alosa alosa</name>
    <name type="common">allis shad</name>
    <dbReference type="NCBI Taxonomy" id="278164"/>
    <lineage>
        <taxon>Eukaryota</taxon>
        <taxon>Metazoa</taxon>
        <taxon>Chordata</taxon>
        <taxon>Craniata</taxon>
        <taxon>Vertebrata</taxon>
        <taxon>Euteleostomi</taxon>
        <taxon>Actinopterygii</taxon>
        <taxon>Neopterygii</taxon>
        <taxon>Teleostei</taxon>
        <taxon>Clupei</taxon>
        <taxon>Clupeiformes</taxon>
        <taxon>Clupeoidei</taxon>
        <taxon>Clupeidae</taxon>
        <taxon>Alosa</taxon>
    </lineage>
</organism>
<gene>
    <name evidence="7" type="ORF">AALO_G00010180</name>
</gene>
<dbReference type="GO" id="GO:0005798">
    <property type="term" value="C:Golgi-associated vesicle"/>
    <property type="evidence" value="ECO:0007669"/>
    <property type="project" value="TreeGrafter"/>
</dbReference>
<keyword evidence="6" id="KW-1133">Transmembrane helix</keyword>
<evidence type="ECO:0000256" key="1">
    <source>
        <dbReference type="ARBA" id="ARBA00004245"/>
    </source>
</evidence>
<evidence type="ECO:0000313" key="8">
    <source>
        <dbReference type="Proteomes" id="UP000823561"/>
    </source>
</evidence>
<dbReference type="Proteomes" id="UP000823561">
    <property type="component" value="Chromosome 1"/>
</dbReference>
<feature type="transmembrane region" description="Helical" evidence="6">
    <location>
        <begin position="12"/>
        <end position="34"/>
    </location>
</feature>
<dbReference type="GO" id="GO:0030705">
    <property type="term" value="P:cytoskeleton-dependent intracellular transport"/>
    <property type="evidence" value="ECO:0007669"/>
    <property type="project" value="TreeGrafter"/>
</dbReference>
<comment type="subcellular location">
    <subcellularLocation>
        <location evidence="1">Cytoplasm</location>
        <location evidence="1">Cytoskeleton</location>
    </subcellularLocation>
</comment>
<dbReference type="PANTHER" id="PTHR14759:SF37">
    <property type="entry name" value="MAP6 DOMAIN-CONTAINING PROTEIN 1"/>
    <property type="match status" value="1"/>
</dbReference>
<feature type="compositionally biased region" description="Polar residues" evidence="5">
    <location>
        <begin position="199"/>
        <end position="208"/>
    </location>
</feature>
<comment type="similarity">
    <text evidence="2">Belongs to the STOP family.</text>
</comment>
<sequence>MYVEKSECNHFSHFLIFFLFFLFFVAHFFCLDYISMAWPCISRVCCLARFWNQFDKSDLSVPLTIQNYSDIADQEVRSVTKQVLTDRAPRNDYVTPDHRDSPTVPDGGGNRRSCRGRTEPSFKPREDYQPPCIPFPSVTQYKQDYKPWPIPKKDNFPWISNGSKGGTLKESPINNHSHTNHPRVEREERNRQKWGEPTVGTTKTSSYRQEYRPWTGARPSRPAQRRPTCLSPGSDGPEPHHATSYQAAFSGGEVQRQTDSPQLEHPGAQPSSGIGLPEKSEIHSPTASRVEDQLVRTKLSPNPSAVFQSGSRIFNI</sequence>
<accession>A0AAV6HKN5</accession>
<dbReference type="GO" id="GO:0008017">
    <property type="term" value="F:microtubule binding"/>
    <property type="evidence" value="ECO:0007669"/>
    <property type="project" value="InterPro"/>
</dbReference>
<evidence type="ECO:0000256" key="6">
    <source>
        <dbReference type="SAM" id="Phobius"/>
    </source>
</evidence>
<dbReference type="GO" id="GO:0005874">
    <property type="term" value="C:microtubule"/>
    <property type="evidence" value="ECO:0007669"/>
    <property type="project" value="InterPro"/>
</dbReference>
<evidence type="ECO:0000313" key="7">
    <source>
        <dbReference type="EMBL" id="KAG5286027.1"/>
    </source>
</evidence>
<keyword evidence="8" id="KW-1185">Reference proteome</keyword>
<proteinExistence type="inferred from homology"/>
<dbReference type="PANTHER" id="PTHR14759">
    <property type="entry name" value="STOP PROTEIN"/>
    <property type="match status" value="1"/>
</dbReference>
<keyword evidence="6" id="KW-0472">Membrane</keyword>
<evidence type="ECO:0000256" key="5">
    <source>
        <dbReference type="SAM" id="MobiDB-lite"/>
    </source>
</evidence>
<feature type="region of interest" description="Disordered" evidence="5">
    <location>
        <begin position="150"/>
        <end position="292"/>
    </location>
</feature>
<dbReference type="EMBL" id="JADWDJ010000001">
    <property type="protein sequence ID" value="KAG5286027.1"/>
    <property type="molecule type" value="Genomic_DNA"/>
</dbReference>
<dbReference type="GO" id="GO:0005801">
    <property type="term" value="C:cis-Golgi network"/>
    <property type="evidence" value="ECO:0007669"/>
    <property type="project" value="TreeGrafter"/>
</dbReference>
<evidence type="ECO:0000256" key="4">
    <source>
        <dbReference type="ARBA" id="ARBA00023212"/>
    </source>
</evidence>